<evidence type="ECO:0000313" key="5">
    <source>
        <dbReference type="Proteomes" id="UP000079169"/>
    </source>
</evidence>
<dbReference type="SUPFAM" id="SSF49764">
    <property type="entry name" value="HSP20-like chaperones"/>
    <property type="match status" value="1"/>
</dbReference>
<dbReference type="InterPro" id="IPR001436">
    <property type="entry name" value="Alpha-crystallin/sHSP_animal"/>
</dbReference>
<keyword evidence="5" id="KW-1185">Reference proteome</keyword>
<feature type="compositionally biased region" description="Low complexity" evidence="3">
    <location>
        <begin position="1"/>
        <end position="11"/>
    </location>
</feature>
<dbReference type="PaxDb" id="121845-A0A1S3D2H8"/>
<dbReference type="STRING" id="121845.A0A1S3D2H8"/>
<name>A0A1S3D2H8_DIACI</name>
<dbReference type="GO" id="GO:0005737">
    <property type="term" value="C:cytoplasm"/>
    <property type="evidence" value="ECO:0007669"/>
    <property type="project" value="TreeGrafter"/>
</dbReference>
<dbReference type="GO" id="GO:0005634">
    <property type="term" value="C:nucleus"/>
    <property type="evidence" value="ECO:0007669"/>
    <property type="project" value="TreeGrafter"/>
</dbReference>
<feature type="domain" description="SHSP" evidence="4">
    <location>
        <begin position="19"/>
        <end position="135"/>
    </location>
</feature>
<dbReference type="GeneID" id="103510085"/>
<organism evidence="5 6">
    <name type="scientific">Diaphorina citri</name>
    <name type="common">Asian citrus psyllid</name>
    <dbReference type="NCBI Taxonomy" id="121845"/>
    <lineage>
        <taxon>Eukaryota</taxon>
        <taxon>Metazoa</taxon>
        <taxon>Ecdysozoa</taxon>
        <taxon>Arthropoda</taxon>
        <taxon>Hexapoda</taxon>
        <taxon>Insecta</taxon>
        <taxon>Pterygota</taxon>
        <taxon>Neoptera</taxon>
        <taxon>Paraneoptera</taxon>
        <taxon>Hemiptera</taxon>
        <taxon>Sternorrhyncha</taxon>
        <taxon>Psylloidea</taxon>
        <taxon>Psyllidae</taxon>
        <taxon>Diaphorininae</taxon>
        <taxon>Diaphorina</taxon>
    </lineage>
</organism>
<dbReference type="GO" id="GO:0051082">
    <property type="term" value="F:unfolded protein binding"/>
    <property type="evidence" value="ECO:0007669"/>
    <property type="project" value="TreeGrafter"/>
</dbReference>
<evidence type="ECO:0000259" key="4">
    <source>
        <dbReference type="PROSITE" id="PS01031"/>
    </source>
</evidence>
<proteinExistence type="inferred from homology"/>
<sequence length="152" mass="17160">MDELEAALAQQAPPPIPEDPSLYELPPLIIDGIPTPVEKMTQVKLNLKNFKPQDVSVKTKTHKIIVQSSLTKEKTDPKAEFERVARLFLRVYQIPADGDMKKTKADMTSDGVLIVQVPKMKLEPEPEEERCVAINLLPLSLTTKELFEKKKK</sequence>
<dbReference type="Pfam" id="PF00011">
    <property type="entry name" value="HSP20"/>
    <property type="match status" value="1"/>
</dbReference>
<dbReference type="AlphaFoldDB" id="A0A1S3D2H8"/>
<dbReference type="CDD" id="cd06526">
    <property type="entry name" value="metazoan_ACD"/>
    <property type="match status" value="1"/>
</dbReference>
<dbReference type="Gene3D" id="2.60.40.790">
    <property type="match status" value="1"/>
</dbReference>
<dbReference type="PANTHER" id="PTHR45640:SF26">
    <property type="entry name" value="RE23625P"/>
    <property type="match status" value="1"/>
</dbReference>
<dbReference type="InterPro" id="IPR002068">
    <property type="entry name" value="A-crystallin/Hsp20_dom"/>
</dbReference>
<comment type="similarity">
    <text evidence="1 2">Belongs to the small heat shock protein (HSP20) family.</text>
</comment>
<dbReference type="PROSITE" id="PS01031">
    <property type="entry name" value="SHSP"/>
    <property type="match status" value="1"/>
</dbReference>
<gene>
    <name evidence="6" type="primary">LOC103510085</name>
</gene>
<dbReference type="OMA" id="THTERPD"/>
<dbReference type="KEGG" id="dci:103510085"/>
<evidence type="ECO:0000256" key="2">
    <source>
        <dbReference type="RuleBase" id="RU003616"/>
    </source>
</evidence>
<protein>
    <submittedName>
        <fullName evidence="6">Protein lethal(2)essential for life-like</fullName>
    </submittedName>
</protein>
<dbReference type="GO" id="GO:0009408">
    <property type="term" value="P:response to heat"/>
    <property type="evidence" value="ECO:0007669"/>
    <property type="project" value="TreeGrafter"/>
</dbReference>
<dbReference type="PANTHER" id="PTHR45640">
    <property type="entry name" value="HEAT SHOCK PROTEIN HSP-12.2-RELATED"/>
    <property type="match status" value="1"/>
</dbReference>
<dbReference type="GO" id="GO:0042026">
    <property type="term" value="P:protein refolding"/>
    <property type="evidence" value="ECO:0007669"/>
    <property type="project" value="TreeGrafter"/>
</dbReference>
<dbReference type="InterPro" id="IPR008978">
    <property type="entry name" value="HSP20-like_chaperone"/>
</dbReference>
<reference evidence="6" key="1">
    <citation type="submission" date="2025-08" db="UniProtKB">
        <authorList>
            <consortium name="RefSeq"/>
        </authorList>
    </citation>
    <scope>IDENTIFICATION</scope>
</reference>
<evidence type="ECO:0000256" key="1">
    <source>
        <dbReference type="PROSITE-ProRule" id="PRU00285"/>
    </source>
</evidence>
<dbReference type="Proteomes" id="UP000079169">
    <property type="component" value="Unplaced"/>
</dbReference>
<accession>A0A1S3D2H8</accession>
<evidence type="ECO:0000313" key="6">
    <source>
        <dbReference type="RefSeq" id="XP_008472950.1"/>
    </source>
</evidence>
<dbReference type="RefSeq" id="XP_008472950.1">
    <property type="nucleotide sequence ID" value="XM_008474728.3"/>
</dbReference>
<evidence type="ECO:0000256" key="3">
    <source>
        <dbReference type="SAM" id="MobiDB-lite"/>
    </source>
</evidence>
<feature type="region of interest" description="Disordered" evidence="3">
    <location>
        <begin position="1"/>
        <end position="21"/>
    </location>
</feature>